<dbReference type="PANTHER" id="PTHR36055:SF1">
    <property type="entry name" value="C2H2-LIKE ZINC FINGER PROTEIN"/>
    <property type="match status" value="1"/>
</dbReference>
<protein>
    <recommendedName>
        <fullName evidence="2">C2H2-type domain-containing protein</fullName>
    </recommendedName>
</protein>
<dbReference type="PANTHER" id="PTHR36055">
    <property type="entry name" value="C2H2-LIKE ZINC FINGER PROTEIN"/>
    <property type="match status" value="1"/>
</dbReference>
<dbReference type="PROSITE" id="PS00028">
    <property type="entry name" value="ZINC_FINGER_C2H2_1"/>
    <property type="match status" value="1"/>
</dbReference>
<dbReference type="Proteomes" id="UP000233551">
    <property type="component" value="Unassembled WGS sequence"/>
</dbReference>
<dbReference type="InterPro" id="IPR013087">
    <property type="entry name" value="Znf_C2H2_type"/>
</dbReference>
<dbReference type="STRING" id="22663.A0A2I0J755"/>
<dbReference type="AlphaFoldDB" id="A0A2I0J755"/>
<name>A0A2I0J755_PUNGR</name>
<keyword evidence="4" id="KW-1185">Reference proteome</keyword>
<proteinExistence type="predicted"/>
<evidence type="ECO:0000256" key="1">
    <source>
        <dbReference type="SAM" id="MobiDB-lite"/>
    </source>
</evidence>
<comment type="caution">
    <text evidence="3">The sequence shown here is derived from an EMBL/GenBank/DDBJ whole genome shotgun (WGS) entry which is preliminary data.</text>
</comment>
<gene>
    <name evidence="3" type="ORF">CRG98_027487</name>
</gene>
<feature type="region of interest" description="Disordered" evidence="1">
    <location>
        <begin position="532"/>
        <end position="557"/>
    </location>
</feature>
<evidence type="ECO:0000313" key="4">
    <source>
        <dbReference type="Proteomes" id="UP000233551"/>
    </source>
</evidence>
<feature type="compositionally biased region" description="Basic and acidic residues" evidence="1">
    <location>
        <begin position="296"/>
        <end position="306"/>
    </location>
</feature>
<sequence length="709" mass="78838">MSVAKFSTSNATDLLKLEEGNDPVDTLFKQSIVKDPFVSLMKASDPPNQWIQVLQALDQPDSRGWPFLSPVKVQLQKCDKCRSEFFSPINCRRHIRVHHRLKILDKDTGKDRELLGSFWNKLSAEEAKEIVSFKNLTLEGVPGATIIKNLASLILRPGFSPLSQACNRIGGDLLDIIQARPSTFPLSAQELFRILDNASEKTFLCGPALSMQKYIFNGEAAKIGLEAKNIIACTSFFLEQQLVKAWIAHKDAEALRCQKLLVEEEEAAQRKQAKLLERKRQKKLWQKARDSKVEEERDHILKKLDSSKAGPSAESSGNFTSSVSEMSVLDEAADKFALSLQISQHPRDAEEGDSEAQAGLGYNYIDPVMSRNIKPQQFQGNSYQNSGNGGNGRWKMPSRSYASSHGFHGIPNNRALRMEVKQNHEMKDVRASTTVNSIVRSWKPKLENNENRKVKVPSDAIHQNSQSKKQEVLIGSIPITIESCNHLQVHDLEGQEIDVALAEYGPLKRNINEKICKDDNMQLPPNVDPCQNSEMSDNCQVHDTPASAPETGNSSTQNCLLAAEPKGSESLFFSSHVAKDFLAQRWKEAISGDHVKLVLFPESKPQRSRETQNWPQEISYYNNKMSTLGSAESRVVDGVAVESMSSVNGTTNFRVKQAAGLKKRVMCPRFVVGAKVSSDPAGLEVLADQASATHRLNSGVWASKQSTSR</sequence>
<dbReference type="EMBL" id="PGOL01001975">
    <property type="protein sequence ID" value="PKI52071.1"/>
    <property type="molecule type" value="Genomic_DNA"/>
</dbReference>
<feature type="domain" description="C2H2-type" evidence="2">
    <location>
        <begin position="78"/>
        <end position="99"/>
    </location>
</feature>
<feature type="region of interest" description="Disordered" evidence="1">
    <location>
        <begin position="296"/>
        <end position="321"/>
    </location>
</feature>
<organism evidence="3 4">
    <name type="scientific">Punica granatum</name>
    <name type="common">Pomegranate</name>
    <dbReference type="NCBI Taxonomy" id="22663"/>
    <lineage>
        <taxon>Eukaryota</taxon>
        <taxon>Viridiplantae</taxon>
        <taxon>Streptophyta</taxon>
        <taxon>Embryophyta</taxon>
        <taxon>Tracheophyta</taxon>
        <taxon>Spermatophyta</taxon>
        <taxon>Magnoliopsida</taxon>
        <taxon>eudicotyledons</taxon>
        <taxon>Gunneridae</taxon>
        <taxon>Pentapetalae</taxon>
        <taxon>rosids</taxon>
        <taxon>malvids</taxon>
        <taxon>Myrtales</taxon>
        <taxon>Lythraceae</taxon>
        <taxon>Punica</taxon>
    </lineage>
</organism>
<feature type="compositionally biased region" description="Polar residues" evidence="1">
    <location>
        <begin position="532"/>
        <end position="541"/>
    </location>
</feature>
<accession>A0A2I0J755</accession>
<evidence type="ECO:0000313" key="3">
    <source>
        <dbReference type="EMBL" id="PKI52071.1"/>
    </source>
</evidence>
<reference evidence="3 4" key="1">
    <citation type="submission" date="2017-11" db="EMBL/GenBank/DDBJ databases">
        <title>De-novo sequencing of pomegranate (Punica granatum L.) genome.</title>
        <authorList>
            <person name="Akparov Z."/>
            <person name="Amiraslanov A."/>
            <person name="Hajiyeva S."/>
            <person name="Abbasov M."/>
            <person name="Kaur K."/>
            <person name="Hamwieh A."/>
            <person name="Solovyev V."/>
            <person name="Salamov A."/>
            <person name="Braich B."/>
            <person name="Kosarev P."/>
            <person name="Mahmoud A."/>
            <person name="Hajiyev E."/>
            <person name="Babayeva S."/>
            <person name="Izzatullayeva V."/>
            <person name="Mammadov A."/>
            <person name="Mammadov A."/>
            <person name="Sharifova S."/>
            <person name="Ojaghi J."/>
            <person name="Eynullazada K."/>
            <person name="Bayramov B."/>
            <person name="Abdulazimova A."/>
            <person name="Shahmuradov I."/>
        </authorList>
    </citation>
    <scope>NUCLEOTIDE SEQUENCE [LARGE SCALE GENOMIC DNA]</scope>
    <source>
        <strain evidence="4">cv. AG2017</strain>
        <tissue evidence="3">Leaf</tissue>
    </source>
</reference>
<evidence type="ECO:0000259" key="2">
    <source>
        <dbReference type="PROSITE" id="PS00028"/>
    </source>
</evidence>